<protein>
    <submittedName>
        <fullName evidence="1">Uncharacterized protein</fullName>
    </submittedName>
</protein>
<proteinExistence type="predicted"/>
<accession>A0A2P2QD65</accession>
<name>A0A2P2QD65_RHIMU</name>
<reference evidence="1" key="1">
    <citation type="submission" date="2018-02" db="EMBL/GenBank/DDBJ databases">
        <title>Rhizophora mucronata_Transcriptome.</title>
        <authorList>
            <person name="Meera S.P."/>
            <person name="Sreeshan A."/>
            <person name="Augustine A."/>
        </authorList>
    </citation>
    <scope>NUCLEOTIDE SEQUENCE</scope>
    <source>
        <tissue evidence="1">Leaf</tissue>
    </source>
</reference>
<organism evidence="1">
    <name type="scientific">Rhizophora mucronata</name>
    <name type="common">Asiatic mangrove</name>
    <dbReference type="NCBI Taxonomy" id="61149"/>
    <lineage>
        <taxon>Eukaryota</taxon>
        <taxon>Viridiplantae</taxon>
        <taxon>Streptophyta</taxon>
        <taxon>Embryophyta</taxon>
        <taxon>Tracheophyta</taxon>
        <taxon>Spermatophyta</taxon>
        <taxon>Magnoliopsida</taxon>
        <taxon>eudicotyledons</taxon>
        <taxon>Gunneridae</taxon>
        <taxon>Pentapetalae</taxon>
        <taxon>rosids</taxon>
        <taxon>fabids</taxon>
        <taxon>Malpighiales</taxon>
        <taxon>Rhizophoraceae</taxon>
        <taxon>Rhizophora</taxon>
    </lineage>
</organism>
<evidence type="ECO:0000313" key="1">
    <source>
        <dbReference type="EMBL" id="MBX64962.1"/>
    </source>
</evidence>
<sequence length="23" mass="2458">MIGETSGNINPDPPPYVSLFCCC</sequence>
<dbReference type="EMBL" id="GGEC01084478">
    <property type="protein sequence ID" value="MBX64962.1"/>
    <property type="molecule type" value="Transcribed_RNA"/>
</dbReference>
<dbReference type="AlphaFoldDB" id="A0A2P2QD65"/>